<dbReference type="GO" id="GO:0004553">
    <property type="term" value="F:hydrolase activity, hydrolyzing O-glycosyl compounds"/>
    <property type="evidence" value="ECO:0007669"/>
    <property type="project" value="TreeGrafter"/>
</dbReference>
<keyword evidence="10" id="KW-1185">Reference proteome</keyword>
<dbReference type="RefSeq" id="WP_129621343.1">
    <property type="nucleotide sequence ID" value="NZ_LR214972.1"/>
</dbReference>
<dbReference type="PANTHER" id="PTHR11051:SF8">
    <property type="entry name" value="PROTEIN-GLUCOSYLGALACTOSYLHYDROXYLYSINE GLUCOSIDASE"/>
    <property type="match status" value="1"/>
</dbReference>
<reference evidence="9 10" key="1">
    <citation type="submission" date="2019-01" db="EMBL/GenBank/DDBJ databases">
        <authorList>
            <consortium name="Pathogen Informatics"/>
        </authorList>
    </citation>
    <scope>NUCLEOTIDE SEQUENCE [LARGE SCALE GENOMIC DNA]</scope>
    <source>
        <strain evidence="9 10">NCTC10118</strain>
    </source>
</reference>
<dbReference type="InterPro" id="IPR008928">
    <property type="entry name" value="6-hairpin_glycosidase_sf"/>
</dbReference>
<gene>
    <name evidence="9" type="primary">kojP</name>
    <name evidence="9" type="ORF">NCTC10118_00311</name>
</gene>
<evidence type="ECO:0000313" key="10">
    <source>
        <dbReference type="Proteomes" id="UP000289952"/>
    </source>
</evidence>
<dbReference type="GO" id="GO:0030246">
    <property type="term" value="F:carbohydrate binding"/>
    <property type="evidence" value="ECO:0007669"/>
    <property type="project" value="InterPro"/>
</dbReference>
<dbReference type="EMBL" id="LR214972">
    <property type="protein sequence ID" value="VEU63137.1"/>
    <property type="molecule type" value="Genomic_DNA"/>
</dbReference>
<sequence>MNFLKYDINKKTISQIKFDKSVVAKTESIFALGNGHIGIRSADEEKTAYNKENFFVNGIFNKDTREEVSELANLADLMTTPIYFNNEQFEVCPADDYNKTLFIKDGILQRTVVAQRDAGKFELTFERFVSRDYANIYAQKIQIKVLEIYNNKNKVSVLVKPGINGQVTNSGTQHFGEGKKTRPTKESLQMTQTTTISKRLIVHNLITKAFLNGKFIPGGGDDYIVEMKRRYIGFKINVQLKVGDILTLEKIMSVHTPVDAKKLLRHDTIQELANDKHSYLLRTNYADLKTASIAKMHSNVWNQFSVEIQGDESAKYDALALDFGIFHLNGFVPRHSTNMNVGAKGLSGEGYQGHTFWDTEFFINPIYLFNQPKVVRNLLTYRYKGIEGARAKAKEIKQRPEESNLEGAQYPWEMAWPTEGEVCPYWGQADVVTGEQVPIASRRQEIHVSADVAYAVDQYFHVTKDYKFMETMGYEMIIDTAIYYANRAELQEDGSYEIKDVMGPNEYKGNVDNNAYINMFAKYNIDLALKYIEYLKANKTKVWNSIDAKIPYEINCAKLKAVSSKLKQQVPNEDLIIAENDTFLQLPKVDVLPFQMLGDAGKKLFSTKEGHIRLSSQLVKQADVVLLLNILPHLYSKEVRKANFDYYEPITTHDSSLSPATYAIEAARLKNIDKAYSIFKYGINIDLGPAMHTSNAGIHAGSLAAIYQMIVFGFGGLDWHNGKLHIDPILPKNWTSLKYKFKYQGSYFETKINQETFSIELLSDDFKGKLFINAAGKTICYDKLDFVKKDNKILEFVVNRG</sequence>
<evidence type="ECO:0000256" key="3">
    <source>
        <dbReference type="ARBA" id="ARBA00022679"/>
    </source>
</evidence>
<dbReference type="InterPro" id="IPR017045">
    <property type="entry name" value="Malt_Pase/Glycosyl_Hdrlase"/>
</dbReference>
<evidence type="ECO:0000259" key="8">
    <source>
        <dbReference type="Pfam" id="PF03636"/>
    </source>
</evidence>
<dbReference type="Pfam" id="PF03636">
    <property type="entry name" value="Glyco_hydro_65N"/>
    <property type="match status" value="1"/>
</dbReference>
<keyword evidence="3 9" id="KW-0808">Transferase</keyword>
<evidence type="ECO:0000256" key="2">
    <source>
        <dbReference type="ARBA" id="ARBA00022676"/>
    </source>
</evidence>
<dbReference type="SUPFAM" id="SSF48208">
    <property type="entry name" value="Six-hairpin glycosidases"/>
    <property type="match status" value="1"/>
</dbReference>
<evidence type="ECO:0000256" key="1">
    <source>
        <dbReference type="ARBA" id="ARBA00006768"/>
    </source>
</evidence>
<dbReference type="InterPro" id="IPR005196">
    <property type="entry name" value="Glyco_hydro_65_N"/>
</dbReference>
<feature type="domain" description="Glycoside hydrolase family 65 C-terminal" evidence="7">
    <location>
        <begin position="717"/>
        <end position="767"/>
    </location>
</feature>
<dbReference type="GO" id="GO:0005975">
    <property type="term" value="P:carbohydrate metabolic process"/>
    <property type="evidence" value="ECO:0007669"/>
    <property type="project" value="InterPro"/>
</dbReference>
<evidence type="ECO:0000256" key="4">
    <source>
        <dbReference type="PIRSR" id="PIRSR036289-50"/>
    </source>
</evidence>
<dbReference type="Gene3D" id="2.60.420.10">
    <property type="entry name" value="Maltose phosphorylase, domain 3"/>
    <property type="match status" value="1"/>
</dbReference>
<dbReference type="Gene3D" id="1.50.10.10">
    <property type="match status" value="1"/>
</dbReference>
<keyword evidence="2 9" id="KW-0328">Glycosyltransferase</keyword>
<feature type="domain" description="Glycoside hydrolase family 65 N-terminal" evidence="8">
    <location>
        <begin position="17"/>
        <end position="256"/>
    </location>
</feature>
<dbReference type="Proteomes" id="UP000289952">
    <property type="component" value="Chromosome"/>
</dbReference>
<feature type="binding site" evidence="5">
    <location>
        <begin position="357"/>
        <end position="358"/>
    </location>
    <ligand>
        <name>substrate</name>
    </ligand>
</feature>
<comment type="similarity">
    <text evidence="1">Belongs to the glycosyl hydrolase 65 family.</text>
</comment>
<evidence type="ECO:0000313" key="9">
    <source>
        <dbReference type="EMBL" id="VEU63137.1"/>
    </source>
</evidence>
<dbReference type="Pfam" id="PF03633">
    <property type="entry name" value="Glyco_hydro_65C"/>
    <property type="match status" value="1"/>
</dbReference>
<evidence type="ECO:0000256" key="5">
    <source>
        <dbReference type="PIRSR" id="PIRSR036289-51"/>
    </source>
</evidence>
<dbReference type="GO" id="GO:0033831">
    <property type="term" value="F:kojibiose phosphorylase activity"/>
    <property type="evidence" value="ECO:0007669"/>
    <property type="project" value="UniProtKB-EC"/>
</dbReference>
<dbReference type="PANTHER" id="PTHR11051">
    <property type="entry name" value="GLYCOSYL HYDROLASE-RELATED"/>
    <property type="match status" value="1"/>
</dbReference>
<protein>
    <submittedName>
        <fullName evidence="9">Maltose phosphorylase domain-containing protein</fullName>
        <ecNumber evidence="9">2.4.1.230</ecNumber>
    </submittedName>
</protein>
<accession>A0A449ADU1</accession>
<dbReference type="InterPro" id="IPR005194">
    <property type="entry name" value="Glyco_hydro_65_C"/>
</dbReference>
<dbReference type="PIRSF" id="PIRSF036289">
    <property type="entry name" value="Glycosyl_hydrolase_malt_phosph"/>
    <property type="match status" value="1"/>
</dbReference>
<feature type="domain" description="Glycoside hydrolase family 65 central catalytic" evidence="6">
    <location>
        <begin position="323"/>
        <end position="707"/>
    </location>
</feature>
<evidence type="ECO:0000259" key="6">
    <source>
        <dbReference type="Pfam" id="PF03632"/>
    </source>
</evidence>
<dbReference type="AlphaFoldDB" id="A0A449ADU1"/>
<dbReference type="InterPro" id="IPR037018">
    <property type="entry name" value="GH65_N"/>
</dbReference>
<evidence type="ECO:0000259" key="7">
    <source>
        <dbReference type="Pfam" id="PF03633"/>
    </source>
</evidence>
<name>A0A449ADU1_9BACT</name>
<dbReference type="InterPro" id="IPR011013">
    <property type="entry name" value="Gal_mutarotase_sf_dom"/>
</dbReference>
<dbReference type="Pfam" id="PF03632">
    <property type="entry name" value="Glyco_hydro_65m"/>
    <property type="match status" value="1"/>
</dbReference>
<dbReference type="OrthoDB" id="9758855at2"/>
<dbReference type="SUPFAM" id="SSF74650">
    <property type="entry name" value="Galactose mutarotase-like"/>
    <property type="match status" value="1"/>
</dbReference>
<dbReference type="Gene3D" id="2.70.98.40">
    <property type="entry name" value="Glycoside hydrolase, family 65, N-terminal domain"/>
    <property type="match status" value="1"/>
</dbReference>
<organism evidence="9 10">
    <name type="scientific">Mycoplasmopsis bovirhinis</name>
    <dbReference type="NCBI Taxonomy" id="29553"/>
    <lineage>
        <taxon>Bacteria</taxon>
        <taxon>Bacillati</taxon>
        <taxon>Mycoplasmatota</taxon>
        <taxon>Mycoplasmoidales</taxon>
        <taxon>Metamycoplasmataceae</taxon>
        <taxon>Mycoplasmopsis</taxon>
    </lineage>
</organism>
<proteinExistence type="inferred from homology"/>
<dbReference type="InterPro" id="IPR012341">
    <property type="entry name" value="6hp_glycosidase-like_sf"/>
</dbReference>
<feature type="active site" description="Proton donor" evidence="4">
    <location>
        <position position="506"/>
    </location>
</feature>
<dbReference type="InterPro" id="IPR005195">
    <property type="entry name" value="Glyco_hydro_65_M"/>
</dbReference>
<dbReference type="EC" id="2.4.1.230" evidence="9"/>
<feature type="binding site" evidence="5">
    <location>
        <begin position="620"/>
        <end position="621"/>
    </location>
    <ligand>
        <name>substrate</name>
    </ligand>
</feature>